<name>A0ACB7TKZ4_HYAAI</name>
<accession>A0ACB7TKZ4</accession>
<comment type="caution">
    <text evidence="1">The sequence shown here is derived from an EMBL/GenBank/DDBJ whole genome shotgun (WGS) entry which is preliminary data.</text>
</comment>
<evidence type="ECO:0000313" key="2">
    <source>
        <dbReference type="Proteomes" id="UP000821845"/>
    </source>
</evidence>
<protein>
    <submittedName>
        <fullName evidence="1">Uncharacterized protein</fullName>
    </submittedName>
</protein>
<dbReference type="EMBL" id="CM023481">
    <property type="protein sequence ID" value="KAH6947475.1"/>
    <property type="molecule type" value="Genomic_DNA"/>
</dbReference>
<dbReference type="Proteomes" id="UP000821845">
    <property type="component" value="Chromosome 1"/>
</dbReference>
<proteinExistence type="predicted"/>
<gene>
    <name evidence="1" type="ORF">HPB50_019068</name>
</gene>
<sequence length="135" mass="14567">MNPDDYVIVLKPHATVSLKTAFQQGDFSAAISQLVGKEHIDTITISPNWEQNIVVCGTQNPVVVQKLLAELQLNTSKGPLPFHGHLKLTGDVCHGVISVHDLESSDSLKHSAQWRTGLCAQAGEVEYGCTDFCGA</sequence>
<evidence type="ECO:0000313" key="1">
    <source>
        <dbReference type="EMBL" id="KAH6947475.1"/>
    </source>
</evidence>
<reference evidence="1" key="1">
    <citation type="submission" date="2020-05" db="EMBL/GenBank/DDBJ databases">
        <title>Large-scale comparative analyses of tick genomes elucidate their genetic diversity and vector capacities.</title>
        <authorList>
            <person name="Jia N."/>
            <person name="Wang J."/>
            <person name="Shi W."/>
            <person name="Du L."/>
            <person name="Sun Y."/>
            <person name="Zhan W."/>
            <person name="Jiang J."/>
            <person name="Wang Q."/>
            <person name="Zhang B."/>
            <person name="Ji P."/>
            <person name="Sakyi L.B."/>
            <person name="Cui X."/>
            <person name="Yuan T."/>
            <person name="Jiang B."/>
            <person name="Yang W."/>
            <person name="Lam T.T.-Y."/>
            <person name="Chang Q."/>
            <person name="Ding S."/>
            <person name="Wang X."/>
            <person name="Zhu J."/>
            <person name="Ruan X."/>
            <person name="Zhao L."/>
            <person name="Wei J."/>
            <person name="Que T."/>
            <person name="Du C."/>
            <person name="Cheng J."/>
            <person name="Dai P."/>
            <person name="Han X."/>
            <person name="Huang E."/>
            <person name="Gao Y."/>
            <person name="Liu J."/>
            <person name="Shao H."/>
            <person name="Ye R."/>
            <person name="Li L."/>
            <person name="Wei W."/>
            <person name="Wang X."/>
            <person name="Wang C."/>
            <person name="Yang T."/>
            <person name="Huo Q."/>
            <person name="Li W."/>
            <person name="Guo W."/>
            <person name="Chen H."/>
            <person name="Zhou L."/>
            <person name="Ni X."/>
            <person name="Tian J."/>
            <person name="Zhou Y."/>
            <person name="Sheng Y."/>
            <person name="Liu T."/>
            <person name="Pan Y."/>
            <person name="Xia L."/>
            <person name="Li J."/>
            <person name="Zhao F."/>
            <person name="Cao W."/>
        </authorList>
    </citation>
    <scope>NUCLEOTIDE SEQUENCE</scope>
    <source>
        <strain evidence="1">Hyas-2018</strain>
    </source>
</reference>
<organism evidence="1 2">
    <name type="scientific">Hyalomma asiaticum</name>
    <name type="common">Tick</name>
    <dbReference type="NCBI Taxonomy" id="266040"/>
    <lineage>
        <taxon>Eukaryota</taxon>
        <taxon>Metazoa</taxon>
        <taxon>Ecdysozoa</taxon>
        <taxon>Arthropoda</taxon>
        <taxon>Chelicerata</taxon>
        <taxon>Arachnida</taxon>
        <taxon>Acari</taxon>
        <taxon>Parasitiformes</taxon>
        <taxon>Ixodida</taxon>
        <taxon>Ixodoidea</taxon>
        <taxon>Ixodidae</taxon>
        <taxon>Hyalomminae</taxon>
        <taxon>Hyalomma</taxon>
    </lineage>
</organism>
<keyword evidence="2" id="KW-1185">Reference proteome</keyword>